<comment type="caution">
    <text evidence="1">The sequence shown here is derived from an EMBL/GenBank/DDBJ whole genome shotgun (WGS) entry which is preliminary data.</text>
</comment>
<protein>
    <recommendedName>
        <fullName evidence="3">Lipocalin-like protein</fullName>
    </recommendedName>
</protein>
<sequence length="138" mass="15189">MNELLLGNWSYRSLLNNPDLSVAFNDLQFGKGTIRIDESPVNEFKGLIYGPGWSLDLKGSVNYGSPFELRFQGKGVVGGEEWIYNYVGYMVQPWVDGNNQPPTIVGSIVRVIPHSGGSGQTIHPAGVVASWYAVKQEE</sequence>
<dbReference type="EMBL" id="QREG01000011">
    <property type="protein sequence ID" value="RED97887.1"/>
    <property type="molecule type" value="Genomic_DNA"/>
</dbReference>
<dbReference type="RefSeq" id="WP_115868417.1">
    <property type="nucleotide sequence ID" value="NZ_QREG01000011.1"/>
</dbReference>
<gene>
    <name evidence="1" type="ORF">C7460_11128</name>
</gene>
<keyword evidence="2" id="KW-1185">Reference proteome</keyword>
<evidence type="ECO:0000313" key="2">
    <source>
        <dbReference type="Proteomes" id="UP000256779"/>
    </source>
</evidence>
<evidence type="ECO:0000313" key="1">
    <source>
        <dbReference type="EMBL" id="RED97887.1"/>
    </source>
</evidence>
<accession>A0A3D9L2G1</accession>
<evidence type="ECO:0008006" key="3">
    <source>
        <dbReference type="Google" id="ProtNLM"/>
    </source>
</evidence>
<reference evidence="1 2" key="1">
    <citation type="submission" date="2018-07" db="EMBL/GenBank/DDBJ databases">
        <title>Genomic Encyclopedia of Type Strains, Phase IV (KMG-IV): sequencing the most valuable type-strain genomes for metagenomic binning, comparative biology and taxonomic classification.</title>
        <authorList>
            <person name="Goeker M."/>
        </authorList>
    </citation>
    <scope>NUCLEOTIDE SEQUENCE [LARGE SCALE GENOMIC DNA]</scope>
    <source>
        <strain evidence="1 2">DSM 4134</strain>
    </source>
</reference>
<organism evidence="1 2">
    <name type="scientific">Marinoscillum furvescens DSM 4134</name>
    <dbReference type="NCBI Taxonomy" id="1122208"/>
    <lineage>
        <taxon>Bacteria</taxon>
        <taxon>Pseudomonadati</taxon>
        <taxon>Bacteroidota</taxon>
        <taxon>Cytophagia</taxon>
        <taxon>Cytophagales</taxon>
        <taxon>Reichenbachiellaceae</taxon>
        <taxon>Marinoscillum</taxon>
    </lineage>
</organism>
<proteinExistence type="predicted"/>
<dbReference type="Proteomes" id="UP000256779">
    <property type="component" value="Unassembled WGS sequence"/>
</dbReference>
<name>A0A3D9L2G1_MARFU</name>
<dbReference type="OrthoDB" id="670612at2"/>
<dbReference type="AlphaFoldDB" id="A0A3D9L2G1"/>